<dbReference type="GO" id="GO:0070492">
    <property type="term" value="F:oligosaccharide binding"/>
    <property type="evidence" value="ECO:0007669"/>
    <property type="project" value="TreeGrafter"/>
</dbReference>
<evidence type="ECO:0000259" key="1">
    <source>
        <dbReference type="Pfam" id="PF09458"/>
    </source>
</evidence>
<dbReference type="GO" id="GO:0098609">
    <property type="term" value="P:cell-cell adhesion"/>
    <property type="evidence" value="ECO:0007669"/>
    <property type="project" value="TreeGrafter"/>
</dbReference>
<name>A0A2R8ANC1_9RHOB</name>
<dbReference type="GO" id="GO:0098636">
    <property type="term" value="C:protein complex involved in cell adhesion"/>
    <property type="evidence" value="ECO:0007669"/>
    <property type="project" value="TreeGrafter"/>
</dbReference>
<dbReference type="OrthoDB" id="7658568at2"/>
<dbReference type="Proteomes" id="UP000244904">
    <property type="component" value="Unassembled WGS sequence"/>
</dbReference>
<dbReference type="RefSeq" id="WP_108884261.1">
    <property type="nucleotide sequence ID" value="NZ_OMOJ01000001.1"/>
</dbReference>
<dbReference type="Pfam" id="PF09458">
    <property type="entry name" value="H_lectin"/>
    <property type="match status" value="1"/>
</dbReference>
<evidence type="ECO:0000313" key="3">
    <source>
        <dbReference type="Proteomes" id="UP000244904"/>
    </source>
</evidence>
<dbReference type="AlphaFoldDB" id="A0A2R8ANC1"/>
<proteinExistence type="predicted"/>
<organism evidence="2 3">
    <name type="scientific">Pseudoprimorskyibacter insulae</name>
    <dbReference type="NCBI Taxonomy" id="1695997"/>
    <lineage>
        <taxon>Bacteria</taxon>
        <taxon>Pseudomonadati</taxon>
        <taxon>Pseudomonadota</taxon>
        <taxon>Alphaproteobacteria</taxon>
        <taxon>Rhodobacterales</taxon>
        <taxon>Paracoccaceae</taxon>
        <taxon>Pseudoprimorskyibacter</taxon>
    </lineage>
</organism>
<dbReference type="EMBL" id="OMOJ01000001">
    <property type="protein sequence ID" value="SPF77552.1"/>
    <property type="molecule type" value="Genomic_DNA"/>
</dbReference>
<dbReference type="InterPro" id="IPR052487">
    <property type="entry name" value="Galactose-binding_lectin"/>
</dbReference>
<sequence length="115" mass="13085">MKELHTTVLGLEQGDDEIFSDFATGGEMWTGDGDRERRKQVTFSRPFKEAPNVHVSLSMIDLHSGPNFRAEVTAENIEREGFELVFRTWMDTRVARARLNWLAIGGLAGEDDWDV</sequence>
<protein>
    <recommendedName>
        <fullName evidence="1">H-type lectin domain-containing protein</fullName>
    </recommendedName>
</protein>
<accession>A0A2R8ANC1</accession>
<dbReference type="InterPro" id="IPR019019">
    <property type="entry name" value="H-type_lectin_domain"/>
</dbReference>
<feature type="domain" description="H-type lectin" evidence="1">
    <location>
        <begin position="39"/>
        <end position="104"/>
    </location>
</feature>
<dbReference type="GO" id="GO:0046871">
    <property type="term" value="F:N-acetylgalactosamine binding"/>
    <property type="evidence" value="ECO:0007669"/>
    <property type="project" value="TreeGrafter"/>
</dbReference>
<dbReference type="SUPFAM" id="SSF141086">
    <property type="entry name" value="Agglutinin HPA-like"/>
    <property type="match status" value="1"/>
</dbReference>
<keyword evidence="3" id="KW-1185">Reference proteome</keyword>
<reference evidence="3" key="1">
    <citation type="submission" date="2018-03" db="EMBL/GenBank/DDBJ databases">
        <authorList>
            <person name="Rodrigo-Torres L."/>
            <person name="Arahal R. D."/>
            <person name="Lucena T."/>
        </authorList>
    </citation>
    <scope>NUCLEOTIDE SEQUENCE [LARGE SCALE GENOMIC DNA]</scope>
    <source>
        <strain evidence="3">CECT 8871</strain>
    </source>
</reference>
<dbReference type="GO" id="GO:0045335">
    <property type="term" value="C:phagocytic vesicle"/>
    <property type="evidence" value="ECO:0007669"/>
    <property type="project" value="TreeGrafter"/>
</dbReference>
<evidence type="ECO:0000313" key="2">
    <source>
        <dbReference type="EMBL" id="SPF77552.1"/>
    </source>
</evidence>
<dbReference type="GO" id="GO:0009986">
    <property type="term" value="C:cell surface"/>
    <property type="evidence" value="ECO:0007669"/>
    <property type="project" value="TreeGrafter"/>
</dbReference>
<gene>
    <name evidence="2" type="ORF">PRI8871_00135</name>
</gene>
<dbReference type="InterPro" id="IPR037221">
    <property type="entry name" value="H-type_lectin_dom_sf"/>
</dbReference>
<dbReference type="PANTHER" id="PTHR46938">
    <property type="entry name" value="DISCOIDIN-1 SUBUNIT A-RELATED-RELATED"/>
    <property type="match status" value="1"/>
</dbReference>
<dbReference type="Gene3D" id="2.60.40.2080">
    <property type="match status" value="1"/>
</dbReference>
<dbReference type="GO" id="GO:0030247">
    <property type="term" value="F:polysaccharide binding"/>
    <property type="evidence" value="ECO:0007669"/>
    <property type="project" value="TreeGrafter"/>
</dbReference>